<sequence>MAQPVNFNESNEFCSRVVYIDLNRSTLRDDEGNISIIENPERGNIRAKLTKEMQKLGWYPGEASTSFIFYKRDDENSAEENVNEAIRRTNETYRYAHFQFALLKPIRLSNVDDDVDGLKNLFSNFPADAENEN</sequence>
<evidence type="ECO:0000313" key="1">
    <source>
        <dbReference type="EMBL" id="ULU10593.1"/>
    </source>
</evidence>
<dbReference type="EMBL" id="CP090891">
    <property type="protein sequence ID" value="ULU10593.1"/>
    <property type="molecule type" value="Genomic_DNA"/>
</dbReference>
<name>A0AAE9DTV0_CAEBR</name>
<accession>A0AAE9DTV0</accession>
<proteinExistence type="predicted"/>
<evidence type="ECO:0000313" key="2">
    <source>
        <dbReference type="Proteomes" id="UP000827892"/>
    </source>
</evidence>
<protein>
    <submittedName>
        <fullName evidence="1">Uncharacterized protein</fullName>
    </submittedName>
</protein>
<reference evidence="1 2" key="1">
    <citation type="submission" date="2022-05" db="EMBL/GenBank/DDBJ databases">
        <title>Chromosome-level reference genomes for two strains of Caenorhabditis briggsae: an improved platform for comparative genomics.</title>
        <authorList>
            <person name="Stevens L."/>
            <person name="Andersen E.C."/>
        </authorList>
    </citation>
    <scope>NUCLEOTIDE SEQUENCE [LARGE SCALE GENOMIC DNA]</scope>
    <source>
        <strain evidence="1">QX1410_ONT</strain>
        <tissue evidence="1">Whole-organism</tissue>
    </source>
</reference>
<organism evidence="1 2">
    <name type="scientific">Caenorhabditis briggsae</name>
    <dbReference type="NCBI Taxonomy" id="6238"/>
    <lineage>
        <taxon>Eukaryota</taxon>
        <taxon>Metazoa</taxon>
        <taxon>Ecdysozoa</taxon>
        <taxon>Nematoda</taxon>
        <taxon>Chromadorea</taxon>
        <taxon>Rhabditida</taxon>
        <taxon>Rhabditina</taxon>
        <taxon>Rhabditomorpha</taxon>
        <taxon>Rhabditoidea</taxon>
        <taxon>Rhabditidae</taxon>
        <taxon>Peloderinae</taxon>
        <taxon>Caenorhabditis</taxon>
    </lineage>
</organism>
<dbReference type="AlphaFoldDB" id="A0AAE9DTV0"/>
<dbReference type="Proteomes" id="UP000827892">
    <property type="component" value="Chromosome I"/>
</dbReference>
<gene>
    <name evidence="1" type="ORF">L3Y34_014697</name>
</gene>